<evidence type="ECO:0000313" key="1">
    <source>
        <dbReference type="EMBL" id="AJG73828.1"/>
    </source>
</evidence>
<dbReference type="EMBL" id="CP053979">
    <property type="protein sequence ID" value="QKH22871.1"/>
    <property type="molecule type" value="Genomic_DNA"/>
</dbReference>
<sequence>MEILNKYDELGFEVTVYEMTKMRKGEKTEIFKAEIKIADREELLTTLEASSKFQLRELLESWLEYEETTKEKLQGLPKVRFVRFATDEHSEYSYSTLMIRGDITNEEFLDLYHRIVKQVDTNQHEVIAQAMCREYGFQLVEEDLEIHAMYSKFSIVDRDVSYKTAGFTTLG</sequence>
<proteinExistence type="predicted"/>
<evidence type="ECO:0000313" key="5">
    <source>
        <dbReference type="Proteomes" id="UP000501107"/>
    </source>
</evidence>
<dbReference type="RefSeq" id="WP_000404429.1">
    <property type="nucleotide sequence ID" value="NZ_CP009334.1"/>
</dbReference>
<evidence type="ECO:0000313" key="2">
    <source>
        <dbReference type="EMBL" id="MDR4174572.1"/>
    </source>
</evidence>
<dbReference type="Proteomes" id="UP000501107">
    <property type="component" value="Plasmid unnamed3"/>
</dbReference>
<keyword evidence="3" id="KW-0614">Plasmid</keyword>
<accession>A0A0B5NNY0</accession>
<dbReference type="EMBL" id="VKQN01000001">
    <property type="protein sequence ID" value="MDR4174572.1"/>
    <property type="molecule type" value="Genomic_DNA"/>
</dbReference>
<gene>
    <name evidence="1" type="ORF">BF38_5670</name>
    <name evidence="2" type="ORF">FO599_00320</name>
    <name evidence="3" type="ORF">FOC89_02510</name>
</gene>
<dbReference type="EMBL" id="CP009334">
    <property type="protein sequence ID" value="AJG73828.1"/>
    <property type="molecule type" value="Genomic_DNA"/>
</dbReference>
<dbReference type="KEGG" id="btw:BF38_5670"/>
<evidence type="ECO:0000313" key="3">
    <source>
        <dbReference type="EMBL" id="QKH22871.1"/>
    </source>
</evidence>
<reference evidence="3 5" key="3">
    <citation type="submission" date="2020-05" db="EMBL/GenBank/DDBJ databases">
        <title>FDA dAtabase for Regulatory Grade micrObial Sequences (FDA-ARGOS): Supporting development and validation of Infectious Disease Dx tests.</title>
        <authorList>
            <person name="Nelson B."/>
            <person name="Plummer A."/>
            <person name="Tallon L."/>
            <person name="Sadzewicz L."/>
            <person name="Zhao X."/>
            <person name="Vavikolanu K."/>
            <person name="Mehta A."/>
            <person name="Aluvathingal J."/>
            <person name="Nadendla S."/>
            <person name="Myers T."/>
            <person name="Yan Y."/>
            <person name="Sichtig H."/>
        </authorList>
    </citation>
    <scope>NUCLEOTIDE SEQUENCE [LARGE SCALE GENOMIC DNA]</scope>
    <source>
        <strain evidence="3 5">FDAARGOS_795</strain>
        <plasmid evidence="3 5">unnamed3</plasmid>
    </source>
</reference>
<protein>
    <submittedName>
        <fullName evidence="3">Uncharacterized protein</fullName>
    </submittedName>
</protein>
<evidence type="ECO:0000313" key="4">
    <source>
        <dbReference type="Proteomes" id="UP000031876"/>
    </source>
</evidence>
<dbReference type="Proteomes" id="UP000031876">
    <property type="component" value="Plasmid 2"/>
</dbReference>
<dbReference type="Proteomes" id="UP001181533">
    <property type="component" value="Unassembled WGS sequence"/>
</dbReference>
<reference evidence="2" key="2">
    <citation type="submission" date="2019-07" db="EMBL/GenBank/DDBJ databases">
        <title>Phylogenomic Reclassification of ATCC Bacillus Strains and Various Taxa within the Genus Bacillus.</title>
        <authorList>
            <person name="Riojas M.A."/>
            <person name="Frank A.M."/>
            <person name="Fenn S.L."/>
            <person name="King S.P."/>
            <person name="Brower S.M."/>
            <person name="Hazbon M.H."/>
        </authorList>
    </citation>
    <scope>NUCLEOTIDE SEQUENCE</scope>
    <source>
        <strain evidence="2">ATCC 35646</strain>
    </source>
</reference>
<name>A0A0B5NNY0_BACTU</name>
<organism evidence="3 5">
    <name type="scientific">Bacillus thuringiensis</name>
    <dbReference type="NCBI Taxonomy" id="1428"/>
    <lineage>
        <taxon>Bacteria</taxon>
        <taxon>Bacillati</taxon>
        <taxon>Bacillota</taxon>
        <taxon>Bacilli</taxon>
        <taxon>Bacillales</taxon>
        <taxon>Bacillaceae</taxon>
        <taxon>Bacillus</taxon>
        <taxon>Bacillus cereus group</taxon>
    </lineage>
</organism>
<geneLocation type="plasmid" evidence="3 5">
    <name>unnamed3</name>
</geneLocation>
<reference evidence="1 4" key="1">
    <citation type="journal article" date="2015" name="Genome Announc.">
        <title>Complete genome sequences for 35 biothreat assay-relevant bacillus species.</title>
        <authorList>
            <person name="Johnson S.L."/>
            <person name="Daligault H.E."/>
            <person name="Davenport K.W."/>
            <person name="Jaissle J."/>
            <person name="Frey K.G."/>
            <person name="Ladner J.T."/>
            <person name="Broomall S.M."/>
            <person name="Bishop-Lilly K.A."/>
            <person name="Bruce D.C."/>
            <person name="Gibbons H.S."/>
            <person name="Coyne S.R."/>
            <person name="Lo C.C."/>
            <person name="Meincke L."/>
            <person name="Munk A.C."/>
            <person name="Koroleva G.I."/>
            <person name="Rosenzweig C.N."/>
            <person name="Palacios G.F."/>
            <person name="Redden C.L."/>
            <person name="Minogue T.D."/>
            <person name="Chain P.S."/>
        </authorList>
    </citation>
    <scope>NUCLEOTIDE SEQUENCE [LARGE SCALE GENOMIC DNA]</scope>
    <source>
        <strain evidence="1 4">HD1011</strain>
        <plasmid evidence="1 4">2</plasmid>
    </source>
</reference>
<dbReference type="AlphaFoldDB" id="A0A0B5NNY0"/>
<geneLocation type="plasmid" evidence="1 4">
    <name>2</name>
</geneLocation>